<dbReference type="SUPFAM" id="SSF57850">
    <property type="entry name" value="RING/U-box"/>
    <property type="match status" value="1"/>
</dbReference>
<dbReference type="PANTHER" id="PTHR12170">
    <property type="entry name" value="MACROPHAGE ERYTHROBLAST ATTACHER-RELATED"/>
    <property type="match status" value="1"/>
</dbReference>
<dbReference type="InterPro" id="IPR044063">
    <property type="entry name" value="ZF_RING_GID"/>
</dbReference>
<dbReference type="InterPro" id="IPR024964">
    <property type="entry name" value="CTLH/CRA"/>
</dbReference>
<evidence type="ECO:0000259" key="7">
    <source>
        <dbReference type="PROSITE" id="PS50897"/>
    </source>
</evidence>
<dbReference type="InterPro" id="IPR006595">
    <property type="entry name" value="CTLH_C"/>
</dbReference>
<evidence type="ECO:0000256" key="5">
    <source>
        <dbReference type="ARBA" id="ARBA00022833"/>
    </source>
</evidence>
<dbReference type="PANTHER" id="PTHR12170:SF3">
    <property type="entry name" value="GH10162P"/>
    <property type="match status" value="1"/>
</dbReference>
<evidence type="ECO:0000256" key="1">
    <source>
        <dbReference type="ARBA" id="ARBA00004496"/>
    </source>
</evidence>
<comment type="caution">
    <text evidence="9">The sequence shown here is derived from an EMBL/GenBank/DDBJ whole genome shotgun (WGS) entry which is preliminary data.</text>
</comment>
<dbReference type="Pfam" id="PF10607">
    <property type="entry name" value="CTLH"/>
    <property type="match status" value="1"/>
</dbReference>
<feature type="zinc finger region" description="RING-Gid-type" evidence="6">
    <location>
        <begin position="345"/>
        <end position="386"/>
    </location>
</feature>
<keyword evidence="4 6" id="KW-0863">Zinc-finger</keyword>
<dbReference type="InterPro" id="IPR013083">
    <property type="entry name" value="Znf_RING/FYVE/PHD"/>
</dbReference>
<keyword evidence="2" id="KW-0963">Cytoplasm</keyword>
<proteinExistence type="predicted"/>
<dbReference type="GO" id="GO:0034657">
    <property type="term" value="C:GID complex"/>
    <property type="evidence" value="ECO:0007669"/>
    <property type="project" value="TreeGrafter"/>
</dbReference>
<evidence type="ECO:0000259" key="8">
    <source>
        <dbReference type="PROSITE" id="PS51867"/>
    </source>
</evidence>
<keyword evidence="5" id="KW-0862">Zinc</keyword>
<feature type="domain" description="RING-Gid-type" evidence="8">
    <location>
        <begin position="345"/>
        <end position="386"/>
    </location>
</feature>
<dbReference type="GO" id="GO:0005737">
    <property type="term" value="C:cytoplasm"/>
    <property type="evidence" value="ECO:0007669"/>
    <property type="project" value="UniProtKB-SubCell"/>
</dbReference>
<evidence type="ECO:0000256" key="2">
    <source>
        <dbReference type="ARBA" id="ARBA00022490"/>
    </source>
</evidence>
<gene>
    <name evidence="9" type="ORF">OTU49_002630</name>
</gene>
<feature type="non-terminal residue" evidence="9">
    <location>
        <position position="1"/>
    </location>
</feature>
<evidence type="ECO:0000256" key="6">
    <source>
        <dbReference type="PROSITE-ProRule" id="PRU01215"/>
    </source>
</evidence>
<dbReference type="GO" id="GO:0061630">
    <property type="term" value="F:ubiquitin protein ligase activity"/>
    <property type="evidence" value="ECO:0007669"/>
    <property type="project" value="InterPro"/>
</dbReference>
<dbReference type="GO" id="GO:0008270">
    <property type="term" value="F:zinc ion binding"/>
    <property type="evidence" value="ECO:0007669"/>
    <property type="project" value="UniProtKB-KW"/>
</dbReference>
<evidence type="ECO:0000313" key="9">
    <source>
        <dbReference type="EMBL" id="KAK8741361.1"/>
    </source>
</evidence>
<name>A0AAW0XNJ5_CHEQU</name>
<protein>
    <submittedName>
        <fullName evidence="9">Uncharacterized protein</fullName>
    </submittedName>
</protein>
<dbReference type="SMART" id="SM00667">
    <property type="entry name" value="LisH"/>
    <property type="match status" value="1"/>
</dbReference>
<dbReference type="SMART" id="SM00757">
    <property type="entry name" value="CRA"/>
    <property type="match status" value="1"/>
</dbReference>
<reference evidence="9 10" key="1">
    <citation type="journal article" date="2024" name="BMC Genomics">
        <title>Genome assembly of redclaw crayfish (Cherax quadricarinatus) provides insights into its immune adaptation and hypoxia tolerance.</title>
        <authorList>
            <person name="Liu Z."/>
            <person name="Zheng J."/>
            <person name="Li H."/>
            <person name="Fang K."/>
            <person name="Wang S."/>
            <person name="He J."/>
            <person name="Zhou D."/>
            <person name="Weng S."/>
            <person name="Chi M."/>
            <person name="Gu Z."/>
            <person name="He J."/>
            <person name="Li F."/>
            <person name="Wang M."/>
        </authorList>
    </citation>
    <scope>NUCLEOTIDE SEQUENCE [LARGE SCALE GENOMIC DNA]</scope>
    <source>
        <strain evidence="9">ZL_2023a</strain>
    </source>
</reference>
<dbReference type="Proteomes" id="UP001445076">
    <property type="component" value="Unassembled WGS sequence"/>
</dbReference>
<sequence length="400" mass="44618">QLSHTTTTKMEACTAVGREIDKVLSKFTSYSEHASSTIASLRSSIESLQLEISEVGSGDITEAQAMILSQAIGRVKEAVTRLSTEHRDLHSSVSKVGKAIDKNFTSDFSCISNDSVFTGEKQQLVNEVICQHFFREGLLDIAEEFISETGLELQEESREPFFELNRILAALKARDLGPALQWAEENREKLRSQQNSSLEFKLHRLAYINLIKEGPLSVPQAIEYARVHFTPFVFQHEKVIQSLMGCLLYVRGGLENSPYAELLGSHQWSEICDIFTRDACALLGLSVDSSLAVCVNAGCTALPVLINIKQVMQQRAVHNMWNTKEELPIEIDLGPSSRYHSIFACPILRQQLTESNPPMRLICGHVISREALSKLTTSAKLKCPYCPVEQNPADAVQIFF</sequence>
<dbReference type="Gene3D" id="3.30.40.10">
    <property type="entry name" value="Zinc/RING finger domain, C3HC4 (zinc finger)"/>
    <property type="match status" value="1"/>
</dbReference>
<dbReference type="InterPro" id="IPR045098">
    <property type="entry name" value="Fyv10_fam"/>
</dbReference>
<dbReference type="FunFam" id="3.30.40.10:FF:000143">
    <property type="entry name" value="Regulator of gluconeogenesis Rmd5"/>
    <property type="match status" value="1"/>
</dbReference>
<evidence type="ECO:0000256" key="3">
    <source>
        <dbReference type="ARBA" id="ARBA00022723"/>
    </source>
</evidence>
<dbReference type="InterPro" id="IPR006594">
    <property type="entry name" value="LisH"/>
</dbReference>
<dbReference type="PROSITE" id="PS50896">
    <property type="entry name" value="LISH"/>
    <property type="match status" value="1"/>
</dbReference>
<keyword evidence="3" id="KW-0479">Metal-binding</keyword>
<evidence type="ECO:0000313" key="10">
    <source>
        <dbReference type="Proteomes" id="UP001445076"/>
    </source>
</evidence>
<dbReference type="SMART" id="SM00668">
    <property type="entry name" value="CTLH"/>
    <property type="match status" value="1"/>
</dbReference>
<dbReference type="PROSITE" id="PS51867">
    <property type="entry name" value="ZF_RING_GID"/>
    <property type="match status" value="1"/>
</dbReference>
<evidence type="ECO:0000256" key="4">
    <source>
        <dbReference type="ARBA" id="ARBA00022771"/>
    </source>
</evidence>
<organism evidence="9 10">
    <name type="scientific">Cherax quadricarinatus</name>
    <name type="common">Australian red claw crayfish</name>
    <dbReference type="NCBI Taxonomy" id="27406"/>
    <lineage>
        <taxon>Eukaryota</taxon>
        <taxon>Metazoa</taxon>
        <taxon>Ecdysozoa</taxon>
        <taxon>Arthropoda</taxon>
        <taxon>Crustacea</taxon>
        <taxon>Multicrustacea</taxon>
        <taxon>Malacostraca</taxon>
        <taxon>Eumalacostraca</taxon>
        <taxon>Eucarida</taxon>
        <taxon>Decapoda</taxon>
        <taxon>Pleocyemata</taxon>
        <taxon>Astacidea</taxon>
        <taxon>Parastacoidea</taxon>
        <taxon>Parastacidae</taxon>
        <taxon>Cherax</taxon>
    </lineage>
</organism>
<dbReference type="EMBL" id="JARKIK010000031">
    <property type="protein sequence ID" value="KAK8741361.1"/>
    <property type="molecule type" value="Genomic_DNA"/>
</dbReference>
<dbReference type="Pfam" id="PF13445">
    <property type="entry name" value="zf-RING_UBOX"/>
    <property type="match status" value="1"/>
</dbReference>
<dbReference type="InterPro" id="IPR027370">
    <property type="entry name" value="Znf-RING_euk"/>
</dbReference>
<dbReference type="InterPro" id="IPR013144">
    <property type="entry name" value="CRA_dom"/>
</dbReference>
<comment type="subcellular location">
    <subcellularLocation>
        <location evidence="1">Cytoplasm</location>
    </subcellularLocation>
</comment>
<dbReference type="PROSITE" id="PS50897">
    <property type="entry name" value="CTLH"/>
    <property type="match status" value="1"/>
</dbReference>
<accession>A0AAW0XNJ5</accession>
<dbReference type="GO" id="GO:0005634">
    <property type="term" value="C:nucleus"/>
    <property type="evidence" value="ECO:0007669"/>
    <property type="project" value="TreeGrafter"/>
</dbReference>
<dbReference type="GO" id="GO:0043161">
    <property type="term" value="P:proteasome-mediated ubiquitin-dependent protein catabolic process"/>
    <property type="evidence" value="ECO:0007669"/>
    <property type="project" value="InterPro"/>
</dbReference>
<keyword evidence="10" id="KW-1185">Reference proteome</keyword>
<feature type="domain" description="CTLH" evidence="7">
    <location>
        <begin position="160"/>
        <end position="218"/>
    </location>
</feature>
<dbReference type="AlphaFoldDB" id="A0AAW0XNJ5"/>